<evidence type="ECO:0000256" key="9">
    <source>
        <dbReference type="ARBA" id="ARBA00023295"/>
    </source>
</evidence>
<keyword evidence="7" id="KW-0456">Lyase</keyword>
<evidence type="ECO:0000256" key="6">
    <source>
        <dbReference type="ARBA" id="ARBA00023204"/>
    </source>
</evidence>
<keyword evidence="13" id="KW-1185">Reference proteome</keyword>
<organism evidence="12 13">
    <name type="scientific">Nannochloropsis salina CCMP1776</name>
    <dbReference type="NCBI Taxonomy" id="1027361"/>
    <lineage>
        <taxon>Eukaryota</taxon>
        <taxon>Sar</taxon>
        <taxon>Stramenopiles</taxon>
        <taxon>Ochrophyta</taxon>
        <taxon>Eustigmatophyceae</taxon>
        <taxon>Eustigmatales</taxon>
        <taxon>Monodopsidaceae</taxon>
        <taxon>Microchloropsis</taxon>
        <taxon>Microchloropsis salina</taxon>
    </lineage>
</organism>
<keyword evidence="4" id="KW-0378">Hydrolase</keyword>
<accession>A0A4D9D0U0</accession>
<sequence length="456" mass="50780">MPELPEVAALASAIKKEVIGRRLVHVLTKEQGGGPRHGLYDDLVFGKADEQEVHRSMEGRVLTAVGRRGKHLWMELCDSFPSCSQGRNHRGNAIPSKASKTRDDDTRFVLFHMGMTGSLVFQHVAIPQYRSFALDVTEGWPPKHCKAEFVFEESSKEGDRKNELRLAFCDQRRWGRVQILPAGVLDPRTESPLKELAPDAWMERPDLAVFAERLKGTEIPVKAALLDQNRIVCGVGNWVADEVLFQAGVDPAKKCSVLKEEEVRRVWEMLAHVCETACAVYGRSEAFPSDWLFHFRWAKSKKDKAGVRGPHGRRVVFETVGGRTTAIVPSVQRIKGGRIKDEVEGEVVEEQEKVGKGTGAQSGSTRAKKVIKIEGENNDTETSEKERGKRTKPIHYGAADREETKTRKKIPGSSPSRAKVRQGTKQRSAGKEAENASCTAHAEPRRSPRARPAGKR</sequence>
<evidence type="ECO:0000313" key="13">
    <source>
        <dbReference type="Proteomes" id="UP000355283"/>
    </source>
</evidence>
<dbReference type="SMART" id="SM00898">
    <property type="entry name" value="Fapy_DNA_glyco"/>
    <property type="match status" value="1"/>
</dbReference>
<evidence type="ECO:0000256" key="4">
    <source>
        <dbReference type="ARBA" id="ARBA00022801"/>
    </source>
</evidence>
<evidence type="ECO:0000259" key="11">
    <source>
        <dbReference type="PROSITE" id="PS51068"/>
    </source>
</evidence>
<protein>
    <recommendedName>
        <fullName evidence="11">Formamidopyrimidine-DNA glycosylase catalytic domain-containing protein</fullName>
    </recommendedName>
</protein>
<evidence type="ECO:0000256" key="1">
    <source>
        <dbReference type="ARBA" id="ARBA00001668"/>
    </source>
</evidence>
<gene>
    <name evidence="12" type="ORF">NSK_004688</name>
</gene>
<keyword evidence="3" id="KW-0227">DNA damage</keyword>
<dbReference type="OrthoDB" id="444592at2759"/>
<evidence type="ECO:0000256" key="8">
    <source>
        <dbReference type="ARBA" id="ARBA00023268"/>
    </source>
</evidence>
<dbReference type="GO" id="GO:0005634">
    <property type="term" value="C:nucleus"/>
    <property type="evidence" value="ECO:0007669"/>
    <property type="project" value="TreeGrafter"/>
</dbReference>
<keyword evidence="9" id="KW-0326">Glycosidase</keyword>
<dbReference type="Gene3D" id="3.20.190.10">
    <property type="entry name" value="MutM-like, N-terminal"/>
    <property type="match status" value="1"/>
</dbReference>
<evidence type="ECO:0000256" key="10">
    <source>
        <dbReference type="SAM" id="MobiDB-lite"/>
    </source>
</evidence>
<dbReference type="AlphaFoldDB" id="A0A4D9D0U0"/>
<evidence type="ECO:0000256" key="3">
    <source>
        <dbReference type="ARBA" id="ARBA00022763"/>
    </source>
</evidence>
<dbReference type="InterPro" id="IPR012319">
    <property type="entry name" value="FPG_cat"/>
</dbReference>
<dbReference type="GO" id="GO:0008270">
    <property type="term" value="F:zinc ion binding"/>
    <property type="evidence" value="ECO:0007669"/>
    <property type="project" value="InterPro"/>
</dbReference>
<dbReference type="SUPFAM" id="SSF81624">
    <property type="entry name" value="N-terminal domain of MutM-like DNA repair proteins"/>
    <property type="match status" value="1"/>
</dbReference>
<reference evidence="12 13" key="1">
    <citation type="submission" date="2019-01" db="EMBL/GenBank/DDBJ databases">
        <title>Nuclear Genome Assembly of the Microalgal Biofuel strain Nannochloropsis salina CCMP1776.</title>
        <authorList>
            <person name="Hovde B."/>
        </authorList>
    </citation>
    <scope>NUCLEOTIDE SEQUENCE [LARGE SCALE GENOMIC DNA]</scope>
    <source>
        <strain evidence="12 13">CCMP1776</strain>
    </source>
</reference>
<dbReference type="Pfam" id="PF01149">
    <property type="entry name" value="Fapy_DNA_glyco"/>
    <property type="match status" value="1"/>
</dbReference>
<comment type="catalytic activity">
    <reaction evidence="1">
        <text>Hydrolysis of DNA containing ring-opened 7-methylguanine residues, releasing 2,6-diamino-4-hydroxy-5-(N-methyl)formamidopyrimidine.</text>
        <dbReference type="EC" id="3.2.2.23"/>
    </reaction>
</comment>
<evidence type="ECO:0000256" key="5">
    <source>
        <dbReference type="ARBA" id="ARBA00023125"/>
    </source>
</evidence>
<dbReference type="InterPro" id="IPR015886">
    <property type="entry name" value="H2TH_FPG"/>
</dbReference>
<keyword evidence="6" id="KW-0234">DNA repair</keyword>
<comment type="similarity">
    <text evidence="2">Belongs to the FPG family.</text>
</comment>
<evidence type="ECO:0000313" key="12">
    <source>
        <dbReference type="EMBL" id="TFJ83583.1"/>
    </source>
</evidence>
<dbReference type="PROSITE" id="PS51068">
    <property type="entry name" value="FPG_CAT"/>
    <property type="match status" value="1"/>
</dbReference>
<dbReference type="InterPro" id="IPR035937">
    <property type="entry name" value="FPG_N"/>
</dbReference>
<keyword evidence="5" id="KW-0238">DNA-binding</keyword>
<feature type="region of interest" description="Disordered" evidence="10">
    <location>
        <begin position="342"/>
        <end position="456"/>
    </location>
</feature>
<name>A0A4D9D0U0_9STRA</name>
<dbReference type="Proteomes" id="UP000355283">
    <property type="component" value="Unassembled WGS sequence"/>
</dbReference>
<comment type="caution">
    <text evidence="12">The sequence shown here is derived from an EMBL/GenBank/DDBJ whole genome shotgun (WGS) entry which is preliminary data.</text>
</comment>
<dbReference type="Pfam" id="PF06831">
    <property type="entry name" value="H2TH"/>
    <property type="match status" value="1"/>
</dbReference>
<dbReference type="PANTHER" id="PTHR22993">
    <property type="entry name" value="FORMAMIDOPYRIMIDINE-DNA GLYCOSYLASE"/>
    <property type="match status" value="1"/>
</dbReference>
<proteinExistence type="inferred from homology"/>
<evidence type="ECO:0000256" key="2">
    <source>
        <dbReference type="ARBA" id="ARBA00009409"/>
    </source>
</evidence>
<dbReference type="GO" id="GO:0003906">
    <property type="term" value="F:DNA-(apurinic or apyrimidinic site) endonuclease activity"/>
    <property type="evidence" value="ECO:0007669"/>
    <property type="project" value="InterPro"/>
</dbReference>
<dbReference type="PANTHER" id="PTHR22993:SF9">
    <property type="entry name" value="FORMAMIDOPYRIMIDINE-DNA GLYCOSYLASE"/>
    <property type="match status" value="1"/>
</dbReference>
<keyword evidence="8" id="KW-0511">Multifunctional enzyme</keyword>
<feature type="domain" description="Formamidopyrimidine-DNA glycosylase catalytic" evidence="11">
    <location>
        <begin position="2"/>
        <end position="175"/>
    </location>
</feature>
<dbReference type="GO" id="GO:0003684">
    <property type="term" value="F:damaged DNA binding"/>
    <property type="evidence" value="ECO:0007669"/>
    <property type="project" value="InterPro"/>
</dbReference>
<dbReference type="SMART" id="SM01232">
    <property type="entry name" value="H2TH"/>
    <property type="match status" value="1"/>
</dbReference>
<evidence type="ECO:0000256" key="7">
    <source>
        <dbReference type="ARBA" id="ARBA00023239"/>
    </source>
</evidence>
<dbReference type="SUPFAM" id="SSF46946">
    <property type="entry name" value="S13-like H2TH domain"/>
    <property type="match status" value="1"/>
</dbReference>
<dbReference type="InterPro" id="IPR010979">
    <property type="entry name" value="Ribosomal_uS13-like_H2TH"/>
</dbReference>
<dbReference type="GO" id="GO:0016829">
    <property type="term" value="F:lyase activity"/>
    <property type="evidence" value="ECO:0007669"/>
    <property type="project" value="UniProtKB-KW"/>
</dbReference>
<dbReference type="GO" id="GO:0008534">
    <property type="term" value="F:oxidized purine nucleobase lesion DNA N-glycosylase activity"/>
    <property type="evidence" value="ECO:0007669"/>
    <property type="project" value="UniProtKB-EC"/>
</dbReference>
<dbReference type="EMBL" id="SDOX01000021">
    <property type="protein sequence ID" value="TFJ83583.1"/>
    <property type="molecule type" value="Genomic_DNA"/>
</dbReference>
<dbReference type="GO" id="GO:0006284">
    <property type="term" value="P:base-excision repair"/>
    <property type="evidence" value="ECO:0007669"/>
    <property type="project" value="InterPro"/>
</dbReference>
<feature type="compositionally biased region" description="Basic residues" evidence="10">
    <location>
        <begin position="447"/>
        <end position="456"/>
    </location>
</feature>
<dbReference type="Gene3D" id="1.10.8.50">
    <property type="match status" value="1"/>
</dbReference>